<dbReference type="VEuPathDB" id="FungiDB:Z518_03823"/>
<evidence type="ECO:0000313" key="3">
    <source>
        <dbReference type="Proteomes" id="UP000053617"/>
    </source>
</evidence>
<name>A0A0D2J9Q3_9EURO</name>
<feature type="region of interest" description="Disordered" evidence="1">
    <location>
        <begin position="1"/>
        <end position="46"/>
    </location>
</feature>
<dbReference type="RefSeq" id="XP_013272986.1">
    <property type="nucleotide sequence ID" value="XM_013417532.1"/>
</dbReference>
<feature type="compositionally biased region" description="Polar residues" evidence="1">
    <location>
        <begin position="8"/>
        <end position="20"/>
    </location>
</feature>
<evidence type="ECO:0000256" key="1">
    <source>
        <dbReference type="SAM" id="MobiDB-lite"/>
    </source>
</evidence>
<protein>
    <submittedName>
        <fullName evidence="2">Uncharacterized protein</fullName>
    </submittedName>
</protein>
<feature type="compositionally biased region" description="Basic and acidic residues" evidence="1">
    <location>
        <begin position="25"/>
        <end position="44"/>
    </location>
</feature>
<sequence>MGDAQPDKSFTPTSRAATTVRTRHKSSDDGGHQRKRKGDKEKPSQLHQPWYDNLTEYSERSVSHESDIPVALALVSENFHLLWGGVFLASLWEQFLFEYLLWHCDVTSEFQSWLALAP</sequence>
<dbReference type="GeneID" id="25291894"/>
<dbReference type="AlphaFoldDB" id="A0A0D2J9Q3"/>
<dbReference type="Proteomes" id="UP000053617">
    <property type="component" value="Unassembled WGS sequence"/>
</dbReference>
<evidence type="ECO:0000313" key="2">
    <source>
        <dbReference type="EMBL" id="KIX05850.1"/>
    </source>
</evidence>
<organism evidence="2 3">
    <name type="scientific">Rhinocladiella mackenziei CBS 650.93</name>
    <dbReference type="NCBI Taxonomy" id="1442369"/>
    <lineage>
        <taxon>Eukaryota</taxon>
        <taxon>Fungi</taxon>
        <taxon>Dikarya</taxon>
        <taxon>Ascomycota</taxon>
        <taxon>Pezizomycotina</taxon>
        <taxon>Eurotiomycetes</taxon>
        <taxon>Chaetothyriomycetidae</taxon>
        <taxon>Chaetothyriales</taxon>
        <taxon>Herpotrichiellaceae</taxon>
        <taxon>Rhinocladiella</taxon>
    </lineage>
</organism>
<dbReference type="HOGENOM" id="CLU_2074443_0_0_1"/>
<accession>A0A0D2J9Q3</accession>
<reference evidence="2 3" key="1">
    <citation type="submission" date="2015-01" db="EMBL/GenBank/DDBJ databases">
        <title>The Genome Sequence of Rhinocladiella mackenzie CBS 650.93.</title>
        <authorList>
            <consortium name="The Broad Institute Genomics Platform"/>
            <person name="Cuomo C."/>
            <person name="de Hoog S."/>
            <person name="Gorbushina A."/>
            <person name="Stielow B."/>
            <person name="Teixiera M."/>
            <person name="Abouelleil A."/>
            <person name="Chapman S.B."/>
            <person name="Priest M."/>
            <person name="Young S.K."/>
            <person name="Wortman J."/>
            <person name="Nusbaum C."/>
            <person name="Birren B."/>
        </authorList>
    </citation>
    <scope>NUCLEOTIDE SEQUENCE [LARGE SCALE GENOMIC DNA]</scope>
    <source>
        <strain evidence="2 3">CBS 650.93</strain>
    </source>
</reference>
<gene>
    <name evidence="2" type="ORF">Z518_03823</name>
</gene>
<keyword evidence="3" id="KW-1185">Reference proteome</keyword>
<dbReference type="EMBL" id="KN847477">
    <property type="protein sequence ID" value="KIX05850.1"/>
    <property type="molecule type" value="Genomic_DNA"/>
</dbReference>
<proteinExistence type="predicted"/>